<name>C1MU68_MICPC</name>
<evidence type="ECO:0000256" key="1">
    <source>
        <dbReference type="SAM" id="Coils"/>
    </source>
</evidence>
<dbReference type="EMBL" id="GG663740">
    <property type="protein sequence ID" value="EEH56574.1"/>
    <property type="molecule type" value="Genomic_DNA"/>
</dbReference>
<evidence type="ECO:0000313" key="2">
    <source>
        <dbReference type="EMBL" id="EEH56574.1"/>
    </source>
</evidence>
<dbReference type="AlphaFoldDB" id="C1MU68"/>
<organism evidence="3">
    <name type="scientific">Micromonas pusilla (strain CCMP1545)</name>
    <name type="common">Picoplanktonic green alga</name>
    <dbReference type="NCBI Taxonomy" id="564608"/>
    <lineage>
        <taxon>Eukaryota</taxon>
        <taxon>Viridiplantae</taxon>
        <taxon>Chlorophyta</taxon>
        <taxon>Mamiellophyceae</taxon>
        <taxon>Mamiellales</taxon>
        <taxon>Mamiellaceae</taxon>
        <taxon>Micromonas</taxon>
    </lineage>
</organism>
<gene>
    <name evidence="2" type="ORF">MICPUCDRAFT_69472</name>
</gene>
<reference evidence="2 3" key="1">
    <citation type="journal article" date="2009" name="Science">
        <title>Green evolution and dynamic adaptations revealed by genomes of the marine picoeukaryotes Micromonas.</title>
        <authorList>
            <person name="Worden A.Z."/>
            <person name="Lee J.H."/>
            <person name="Mock T."/>
            <person name="Rouze P."/>
            <person name="Simmons M.P."/>
            <person name="Aerts A.L."/>
            <person name="Allen A.E."/>
            <person name="Cuvelier M.L."/>
            <person name="Derelle E."/>
            <person name="Everett M.V."/>
            <person name="Foulon E."/>
            <person name="Grimwood J."/>
            <person name="Gundlach H."/>
            <person name="Henrissat B."/>
            <person name="Napoli C."/>
            <person name="McDonald S.M."/>
            <person name="Parker M.S."/>
            <person name="Rombauts S."/>
            <person name="Salamov A."/>
            <person name="Von Dassow P."/>
            <person name="Badger J.H."/>
            <person name="Coutinho P.M."/>
            <person name="Demir E."/>
            <person name="Dubchak I."/>
            <person name="Gentemann C."/>
            <person name="Eikrem W."/>
            <person name="Gready J.E."/>
            <person name="John U."/>
            <person name="Lanier W."/>
            <person name="Lindquist E.A."/>
            <person name="Lucas S."/>
            <person name="Mayer K.F."/>
            <person name="Moreau H."/>
            <person name="Not F."/>
            <person name="Otillar R."/>
            <person name="Panaud O."/>
            <person name="Pangilinan J."/>
            <person name="Paulsen I."/>
            <person name="Piegu B."/>
            <person name="Poliakov A."/>
            <person name="Robbens S."/>
            <person name="Schmutz J."/>
            <person name="Toulza E."/>
            <person name="Wyss T."/>
            <person name="Zelensky A."/>
            <person name="Zhou K."/>
            <person name="Armbrust E.V."/>
            <person name="Bhattacharya D."/>
            <person name="Goodenough U.W."/>
            <person name="Van de Peer Y."/>
            <person name="Grigoriev I.V."/>
        </authorList>
    </citation>
    <scope>NUCLEOTIDE SEQUENCE [LARGE SCALE GENOMIC DNA]</scope>
    <source>
        <strain evidence="2 3">CCMP1545</strain>
    </source>
</reference>
<keyword evidence="1" id="KW-0175">Coiled coil</keyword>
<feature type="coiled-coil region" evidence="1">
    <location>
        <begin position="63"/>
        <end position="127"/>
    </location>
</feature>
<dbReference type="RefSeq" id="XP_003059442.1">
    <property type="nucleotide sequence ID" value="XM_003059396.1"/>
</dbReference>
<sequence length="209" mass="22589">MMDVDNFDHLAAGVSVTADGMVSKADFEAAILSAQEALRAKNAASQTMLQEASSAMRNAVTALSLSEQEVANLRVTVKELTEREVPGQEGARLKSERAALRAAQRRIDELSSSFRNLQSEIAHAQYEREKAAGERVRMPVASKFPVRIDPLLASRAVVVAQLVMLGYDYDDAEDAIDECGGVNDAGPALALLEARRVLHTSPHTTALAW</sequence>
<evidence type="ECO:0000313" key="3">
    <source>
        <dbReference type="Proteomes" id="UP000001876"/>
    </source>
</evidence>
<protein>
    <submittedName>
        <fullName evidence="2">Predicted protein</fullName>
    </submittedName>
</protein>
<accession>C1MU68</accession>
<dbReference type="eggNOG" id="ENOG502S6VC">
    <property type="taxonomic scope" value="Eukaryota"/>
</dbReference>
<keyword evidence="3" id="KW-1185">Reference proteome</keyword>
<dbReference type="KEGG" id="mpp:MICPUCDRAFT_69472"/>
<dbReference type="GeneID" id="9684882"/>
<dbReference type="OrthoDB" id="497687at2759"/>
<proteinExistence type="predicted"/>
<dbReference type="Proteomes" id="UP000001876">
    <property type="component" value="Unassembled WGS sequence"/>
</dbReference>